<feature type="compositionally biased region" description="Low complexity" evidence="1">
    <location>
        <begin position="224"/>
        <end position="240"/>
    </location>
</feature>
<feature type="compositionally biased region" description="Low complexity" evidence="1">
    <location>
        <begin position="75"/>
        <end position="91"/>
    </location>
</feature>
<dbReference type="EMBL" id="HG964446">
    <property type="protein sequence ID" value="CDO85672.1"/>
    <property type="molecule type" value="Genomic_DNA"/>
</dbReference>
<reference evidence="2" key="1">
    <citation type="journal article" date="2014" name="Genome Announc.">
        <title>Draft Genome Sequence of Mycobacterium triplex DSM 44626.</title>
        <authorList>
            <person name="Sassi M."/>
            <person name="Croce O."/>
            <person name="Robert C."/>
            <person name="Raoult D."/>
            <person name="Drancourt M."/>
        </authorList>
    </citation>
    <scope>NUCLEOTIDE SEQUENCE [LARGE SCALE GENOMIC DNA]</scope>
    <source>
        <strain evidence="2">DSM 44626</strain>
    </source>
</reference>
<evidence type="ECO:0000256" key="1">
    <source>
        <dbReference type="SAM" id="MobiDB-lite"/>
    </source>
</evidence>
<feature type="compositionally biased region" description="Polar residues" evidence="1">
    <location>
        <begin position="101"/>
        <end position="126"/>
    </location>
</feature>
<sequence precursor="true">MMSATNAAAAGSIAPAAVRAARSCVAGRNTRSDKQVPPAATGGNTACNRTANPPTPIPDNWPSTQGCASSRRRPAANASRWASRRTAASSAKRMWLRRNPFPSSTHTASGAVTSTSVVPSAHSNGSRIPAPVSSVCNTRRLARTSVSPSIPPDSARMAAATTLGRNEDPGGIDSAARRSRTRSISDPLTPPWPSVRAAISPGPVEPPPSAPIVARAASRRVRAARPAAAELSSTPAAAGW</sequence>
<evidence type="ECO:0000313" key="2">
    <source>
        <dbReference type="EMBL" id="CDO85672.1"/>
    </source>
</evidence>
<proteinExistence type="predicted"/>
<dbReference type="HOGENOM" id="CLU_1155424_0_0_11"/>
<feature type="region of interest" description="Disordered" evidence="1">
    <location>
        <begin position="27"/>
        <end position="240"/>
    </location>
</feature>
<feature type="compositionally biased region" description="Polar residues" evidence="1">
    <location>
        <begin position="42"/>
        <end position="52"/>
    </location>
</feature>
<reference evidence="2" key="2">
    <citation type="submission" date="2014-04" db="EMBL/GenBank/DDBJ databases">
        <authorList>
            <person name="Xu Y.W."/>
            <person name="Yang Q."/>
        </authorList>
    </citation>
    <scope>NUCLEOTIDE SEQUENCE</scope>
    <source>
        <strain evidence="2">DSM 44626</strain>
    </source>
</reference>
<dbReference type="STRING" id="47839.BN973_00001"/>
<name>A0A024JQR2_9MYCO</name>
<protein>
    <submittedName>
        <fullName evidence="2">Uncharacterized protein</fullName>
    </submittedName>
</protein>
<dbReference type="Proteomes" id="UP000028880">
    <property type="component" value="Unassembled WGS sequence"/>
</dbReference>
<organism evidence="2">
    <name type="scientific">Mycobacterium triplex</name>
    <dbReference type="NCBI Taxonomy" id="47839"/>
    <lineage>
        <taxon>Bacteria</taxon>
        <taxon>Bacillati</taxon>
        <taxon>Actinomycetota</taxon>
        <taxon>Actinomycetes</taxon>
        <taxon>Mycobacteriales</taxon>
        <taxon>Mycobacteriaceae</taxon>
        <taxon>Mycobacterium</taxon>
        <taxon>Mycobacterium simiae complex</taxon>
    </lineage>
</organism>
<accession>A0A024JQR2</accession>
<dbReference type="AlphaFoldDB" id="A0A024JQR2"/>
<gene>
    <name evidence="2" type="ORF">BN973_00001</name>
</gene>